<reference evidence="2" key="1">
    <citation type="journal article" date="2015" name="Nature">
        <title>Complex archaea that bridge the gap between prokaryotes and eukaryotes.</title>
        <authorList>
            <person name="Spang A."/>
            <person name="Saw J.H."/>
            <person name="Jorgensen S.L."/>
            <person name="Zaremba-Niedzwiedzka K."/>
            <person name="Martijn J."/>
            <person name="Lind A.E."/>
            <person name="van Eijk R."/>
            <person name="Schleper C."/>
            <person name="Guy L."/>
            <person name="Ettema T.J."/>
        </authorList>
    </citation>
    <scope>NUCLEOTIDE SEQUENCE</scope>
</reference>
<sequence>LLDEPSTHLEEQTLQDDHLLPGNAGQDQYQGNQLLNRGVMFLSIGLEYVDAVFRTIKDSDFASFTIVGMKVLAVLFFLLNILKKYYEGAASQQGPTWGLTPADLIKNFVVVLVVIFSTEVLDAFDTILVAIEGQYRGTAPVLLPLGVQEIEVEEDLGLMDATAKAMGLLYEYLVTPFLGIRMLATGFGLLLWVLDLFIYPLFLAERYFLLGIMQQAFFPLVISMAVFEKFREMGYRFFKLYAAVYMIVPAFFLVNVFVNELYREITDNFWPSLFGTDFGSELFAPLIELAGVGFILLLKFKLYKRATSFTFRLFSP</sequence>
<feature type="transmembrane region" description="Helical" evidence="1">
    <location>
        <begin position="278"/>
        <end position="298"/>
    </location>
</feature>
<feature type="transmembrane region" description="Helical" evidence="1">
    <location>
        <begin position="239"/>
        <end position="258"/>
    </location>
</feature>
<evidence type="ECO:0000256" key="1">
    <source>
        <dbReference type="SAM" id="Phobius"/>
    </source>
</evidence>
<comment type="caution">
    <text evidence="2">The sequence shown here is derived from an EMBL/GenBank/DDBJ whole genome shotgun (WGS) entry which is preliminary data.</text>
</comment>
<evidence type="ECO:0000313" key="2">
    <source>
        <dbReference type="EMBL" id="KKL18841.1"/>
    </source>
</evidence>
<feature type="non-terminal residue" evidence="2">
    <location>
        <position position="1"/>
    </location>
</feature>
<proteinExistence type="predicted"/>
<keyword evidence="1" id="KW-0812">Transmembrane</keyword>
<accession>A0A0F9DMC2</accession>
<keyword evidence="1" id="KW-0472">Membrane</keyword>
<protein>
    <submittedName>
        <fullName evidence="2">Uncharacterized protein</fullName>
    </submittedName>
</protein>
<name>A0A0F9DMC2_9ZZZZ</name>
<organism evidence="2">
    <name type="scientific">marine sediment metagenome</name>
    <dbReference type="NCBI Taxonomy" id="412755"/>
    <lineage>
        <taxon>unclassified sequences</taxon>
        <taxon>metagenomes</taxon>
        <taxon>ecological metagenomes</taxon>
    </lineage>
</organism>
<feature type="transmembrane region" description="Helical" evidence="1">
    <location>
        <begin position="208"/>
        <end position="227"/>
    </location>
</feature>
<gene>
    <name evidence="2" type="ORF">LCGC14_2471500</name>
</gene>
<dbReference type="AlphaFoldDB" id="A0A0F9DMC2"/>
<dbReference type="EMBL" id="LAZR01038712">
    <property type="protein sequence ID" value="KKL18841.1"/>
    <property type="molecule type" value="Genomic_DNA"/>
</dbReference>
<keyword evidence="1" id="KW-1133">Transmembrane helix</keyword>
<feature type="transmembrane region" description="Helical" evidence="1">
    <location>
        <begin position="182"/>
        <end position="202"/>
    </location>
</feature>
<feature type="transmembrane region" description="Helical" evidence="1">
    <location>
        <begin position="61"/>
        <end position="82"/>
    </location>
</feature>